<evidence type="ECO:0000256" key="5">
    <source>
        <dbReference type="ARBA" id="ARBA00022705"/>
    </source>
</evidence>
<dbReference type="AlphaFoldDB" id="A0A2M6WJX2"/>
<dbReference type="Proteomes" id="UP000229112">
    <property type="component" value="Unassembled WGS sequence"/>
</dbReference>
<dbReference type="InterPro" id="IPR034151">
    <property type="entry name" value="TOPRIM_DnaG_bac"/>
</dbReference>
<dbReference type="PIRSF" id="PIRSF002811">
    <property type="entry name" value="DnaG"/>
    <property type="match status" value="1"/>
</dbReference>
<evidence type="ECO:0000256" key="4">
    <source>
        <dbReference type="ARBA" id="ARBA00022695"/>
    </source>
</evidence>
<dbReference type="Gene3D" id="3.90.580.10">
    <property type="entry name" value="Zinc finger, CHC2-type domain"/>
    <property type="match status" value="1"/>
</dbReference>
<keyword evidence="8 12" id="KW-0862">Zinc</keyword>
<feature type="coiled-coil region" evidence="15">
    <location>
        <begin position="520"/>
        <end position="559"/>
    </location>
</feature>
<dbReference type="InterPro" id="IPR030846">
    <property type="entry name" value="DnaG_bac"/>
</dbReference>
<dbReference type="GO" id="GO:0000428">
    <property type="term" value="C:DNA-directed RNA polymerase complex"/>
    <property type="evidence" value="ECO:0007669"/>
    <property type="project" value="UniProtKB-KW"/>
</dbReference>
<dbReference type="SUPFAM" id="SSF56731">
    <property type="entry name" value="DNA primase core"/>
    <property type="match status" value="1"/>
</dbReference>
<evidence type="ECO:0000256" key="13">
    <source>
        <dbReference type="PIRNR" id="PIRNR002811"/>
    </source>
</evidence>
<dbReference type="Pfam" id="PF10410">
    <property type="entry name" value="DnaB_bind"/>
    <property type="match status" value="1"/>
</dbReference>
<comment type="cofactor">
    <cofactor evidence="12 13 14">
        <name>Zn(2+)</name>
        <dbReference type="ChEBI" id="CHEBI:29105"/>
    </cofactor>
    <text evidence="12 13 14">Binds 1 zinc ion per monomer.</text>
</comment>
<feature type="domain" description="Toprim" evidence="16">
    <location>
        <begin position="251"/>
        <end position="332"/>
    </location>
</feature>
<dbReference type="InterPro" id="IPR036977">
    <property type="entry name" value="DNA_primase_Znf_CHC2"/>
</dbReference>
<dbReference type="SUPFAM" id="SSF57783">
    <property type="entry name" value="Zinc beta-ribbon"/>
    <property type="match status" value="1"/>
</dbReference>
<dbReference type="NCBIfam" id="TIGR01391">
    <property type="entry name" value="dnaG"/>
    <property type="match status" value="1"/>
</dbReference>
<evidence type="ECO:0000256" key="14">
    <source>
        <dbReference type="PIRSR" id="PIRSR002811-1"/>
    </source>
</evidence>
<dbReference type="Pfam" id="PF01807">
    <property type="entry name" value="Zn_ribbon_DnaG"/>
    <property type="match status" value="1"/>
</dbReference>
<keyword evidence="15" id="KW-0175">Coiled coil</keyword>
<keyword evidence="6 12" id="KW-0479">Metal-binding</keyword>
<dbReference type="GO" id="GO:0006269">
    <property type="term" value="P:DNA replication, synthesis of primer"/>
    <property type="evidence" value="ECO:0007669"/>
    <property type="project" value="UniProtKB-UniRule"/>
</dbReference>
<evidence type="ECO:0000259" key="16">
    <source>
        <dbReference type="PROSITE" id="PS50880"/>
    </source>
</evidence>
<evidence type="ECO:0000313" key="17">
    <source>
        <dbReference type="EMBL" id="PIT93098.1"/>
    </source>
</evidence>
<dbReference type="EMBL" id="PFAY01000012">
    <property type="protein sequence ID" value="PIT93098.1"/>
    <property type="molecule type" value="Genomic_DNA"/>
</dbReference>
<evidence type="ECO:0000256" key="3">
    <source>
        <dbReference type="ARBA" id="ARBA00022679"/>
    </source>
</evidence>
<keyword evidence="7 12" id="KW-0863">Zinc-finger</keyword>
<keyword evidence="1 12" id="KW-0240">DNA-directed RNA polymerase</keyword>
<keyword evidence="11 12" id="KW-0804">Transcription</keyword>
<dbReference type="GO" id="GO:0008270">
    <property type="term" value="F:zinc ion binding"/>
    <property type="evidence" value="ECO:0007669"/>
    <property type="project" value="UniProtKB-UniRule"/>
</dbReference>
<dbReference type="InterPro" id="IPR050219">
    <property type="entry name" value="DnaG_primase"/>
</dbReference>
<dbReference type="Pfam" id="PF13155">
    <property type="entry name" value="Toprim_2"/>
    <property type="match status" value="1"/>
</dbReference>
<keyword evidence="2 12" id="KW-0639">Primosome</keyword>
<comment type="domain">
    <text evidence="12">Contains an N-terminal zinc-binding domain, a central core domain that contains the primase activity, and a C-terminal DnaB-binding domain.</text>
</comment>
<reference evidence="18" key="1">
    <citation type="submission" date="2017-09" db="EMBL/GenBank/DDBJ databases">
        <title>Depth-based differentiation of microbial function through sediment-hosted aquifers and enrichment of novel symbionts in the deep terrestrial subsurface.</title>
        <authorList>
            <person name="Probst A.J."/>
            <person name="Ladd B."/>
            <person name="Jarett J.K."/>
            <person name="Geller-Mcgrath D.E."/>
            <person name="Sieber C.M.K."/>
            <person name="Emerson J.B."/>
            <person name="Anantharaman K."/>
            <person name="Thomas B.C."/>
            <person name="Malmstrom R."/>
            <person name="Stieglmeier M."/>
            <person name="Klingl A."/>
            <person name="Woyke T."/>
            <person name="Ryan C.M."/>
            <person name="Banfield J.F."/>
        </authorList>
    </citation>
    <scope>NUCLEOTIDE SEQUENCE [LARGE SCALE GENOMIC DNA]</scope>
</reference>
<dbReference type="GO" id="GO:0003677">
    <property type="term" value="F:DNA binding"/>
    <property type="evidence" value="ECO:0007669"/>
    <property type="project" value="UniProtKB-KW"/>
</dbReference>
<dbReference type="InterPro" id="IPR019475">
    <property type="entry name" value="DNA_primase_DnaB-bd"/>
</dbReference>
<dbReference type="InterPro" id="IPR006295">
    <property type="entry name" value="DNA_primase_DnaG"/>
</dbReference>
<evidence type="ECO:0000256" key="8">
    <source>
        <dbReference type="ARBA" id="ARBA00022833"/>
    </source>
</evidence>
<dbReference type="EC" id="2.7.7.101" evidence="12"/>
<accession>A0A2M6WJX2</accession>
<dbReference type="InterPro" id="IPR013264">
    <property type="entry name" value="DNAG_N"/>
</dbReference>
<feature type="zinc finger region" description="CHC2-type" evidence="12 14">
    <location>
        <begin position="34"/>
        <end position="58"/>
    </location>
</feature>
<comment type="subunit">
    <text evidence="12">Monomer. Interacts with DnaB.</text>
</comment>
<evidence type="ECO:0000256" key="11">
    <source>
        <dbReference type="ARBA" id="ARBA00023163"/>
    </source>
</evidence>
<dbReference type="FunFam" id="3.90.580.10:FF:000001">
    <property type="entry name" value="DNA primase"/>
    <property type="match status" value="1"/>
</dbReference>
<dbReference type="HAMAP" id="MF_00974">
    <property type="entry name" value="DNA_primase_DnaG"/>
    <property type="match status" value="1"/>
</dbReference>
<dbReference type="Gene3D" id="3.90.980.10">
    <property type="entry name" value="DNA primase, catalytic core, N-terminal domain"/>
    <property type="match status" value="1"/>
</dbReference>
<dbReference type="PANTHER" id="PTHR30313:SF2">
    <property type="entry name" value="DNA PRIMASE"/>
    <property type="match status" value="1"/>
</dbReference>
<keyword evidence="3 12" id="KW-0808">Transferase</keyword>
<evidence type="ECO:0000256" key="9">
    <source>
        <dbReference type="ARBA" id="ARBA00022842"/>
    </source>
</evidence>
<comment type="caution">
    <text evidence="17">The sequence shown here is derived from an EMBL/GenBank/DDBJ whole genome shotgun (WGS) entry which is preliminary data.</text>
</comment>
<evidence type="ECO:0000256" key="15">
    <source>
        <dbReference type="SAM" id="Coils"/>
    </source>
</evidence>
<comment type="catalytic activity">
    <reaction evidence="12">
        <text>ssDNA + n NTP = ssDNA/pppN(pN)n-1 hybrid + (n-1) diphosphate.</text>
        <dbReference type="EC" id="2.7.7.101"/>
    </reaction>
</comment>
<dbReference type="PANTHER" id="PTHR30313">
    <property type="entry name" value="DNA PRIMASE"/>
    <property type="match status" value="1"/>
</dbReference>
<name>A0A2M6WJX2_9BACT</name>
<protein>
    <recommendedName>
        <fullName evidence="12 13">DNA primase</fullName>
        <ecNumber evidence="12">2.7.7.101</ecNumber>
    </recommendedName>
</protein>
<comment type="function">
    <text evidence="12 13">RNA polymerase that catalyzes the synthesis of short RNA molecules used as primers for DNA polymerase during DNA replication.</text>
</comment>
<keyword evidence="5 12" id="KW-0235">DNA replication</keyword>
<evidence type="ECO:0000256" key="10">
    <source>
        <dbReference type="ARBA" id="ARBA00023125"/>
    </source>
</evidence>
<keyword evidence="9" id="KW-0460">Magnesium</keyword>
<dbReference type="SMART" id="SM00493">
    <property type="entry name" value="TOPRIM"/>
    <property type="match status" value="1"/>
</dbReference>
<dbReference type="InterPro" id="IPR037068">
    <property type="entry name" value="DNA_primase_core_N_sf"/>
</dbReference>
<evidence type="ECO:0000313" key="18">
    <source>
        <dbReference type="Proteomes" id="UP000229112"/>
    </source>
</evidence>
<dbReference type="GO" id="GO:0005737">
    <property type="term" value="C:cytoplasm"/>
    <property type="evidence" value="ECO:0007669"/>
    <property type="project" value="TreeGrafter"/>
</dbReference>
<keyword evidence="10 12" id="KW-0238">DNA-binding</keyword>
<comment type="similarity">
    <text evidence="12 13">Belongs to the DnaG primase family.</text>
</comment>
<evidence type="ECO:0000256" key="7">
    <source>
        <dbReference type="ARBA" id="ARBA00022771"/>
    </source>
</evidence>
<sequence length="573" mass="65178">MRVVDKIKEKIDIVEYIKDFVEIKPTGKNFKGICPFHNEKTPSMVVSPDRQIFHCFGCLSGGDVIGFVMKYENVEFIEALKILADKAGISLQEFGSVQEKKYTALYEVNRIAKEYFSSLLQTDNAKSIKKYLINRGLSEEIIDEFEIGVASSNLDALTRHLVKMSFSVTEADKAGLSFKTKRGMYMDRFRERIIFPIHNHFGKVIAFTGRIIPGVETDMGKYVNSPETPIFNKSRVLYGFFKSKQYIREEDSVVLVEGQMDFLACWFSGVKNVAASSGTALTISHLEVLKKLTNNLILFYDNDKAGKMATEKSIDLAQAMDFNVKVVIQPSDGAKDPSDLALESQEKLKQVVTFAKPAMEYYLSQANLSSLDIQEKKQGIRFILEKINKIQSPVEASHWLKELSKMSGVDESILDKEIQFVKKNEKLDKTKEEIKQNITDQPVSRVDRIAQRILSLVVFDKEGAGKLITESKESFPEKYKEVLEYMVSEGKTEPKSEITGLVNLINLRTAIEPINEDSYLDELKELLIELKKENLLYQKARIRAEIKKAEAQADTVKLDELLKEFHELTRDEG</sequence>
<dbReference type="Pfam" id="PF08275">
    <property type="entry name" value="DNAG_N"/>
    <property type="match status" value="1"/>
</dbReference>
<gene>
    <name evidence="12" type="primary">dnaG</name>
    <name evidence="17" type="ORF">COU06_01700</name>
</gene>
<evidence type="ECO:0000256" key="1">
    <source>
        <dbReference type="ARBA" id="ARBA00022478"/>
    </source>
</evidence>
<organism evidence="17 18">
    <name type="scientific">Candidatus Harrisonbacteria bacterium CG10_big_fil_rev_8_21_14_0_10_38_8</name>
    <dbReference type="NCBI Taxonomy" id="1974582"/>
    <lineage>
        <taxon>Bacteria</taxon>
        <taxon>Candidatus Harrisoniibacteriota</taxon>
    </lineage>
</organism>
<evidence type="ECO:0000256" key="2">
    <source>
        <dbReference type="ARBA" id="ARBA00022515"/>
    </source>
</evidence>
<dbReference type="Gene3D" id="3.40.1360.10">
    <property type="match status" value="1"/>
</dbReference>
<evidence type="ECO:0000256" key="6">
    <source>
        <dbReference type="ARBA" id="ARBA00022723"/>
    </source>
</evidence>
<dbReference type="PROSITE" id="PS50880">
    <property type="entry name" value="TOPRIM"/>
    <property type="match status" value="1"/>
</dbReference>
<keyword evidence="4 12" id="KW-0548">Nucleotidyltransferase</keyword>
<dbReference type="GO" id="GO:1990077">
    <property type="term" value="C:primosome complex"/>
    <property type="evidence" value="ECO:0007669"/>
    <property type="project" value="UniProtKB-KW"/>
</dbReference>
<dbReference type="CDD" id="cd03364">
    <property type="entry name" value="TOPRIM_DnaG_primases"/>
    <property type="match status" value="1"/>
</dbReference>
<dbReference type="SMART" id="SM00400">
    <property type="entry name" value="ZnF_CHCC"/>
    <property type="match status" value="1"/>
</dbReference>
<dbReference type="InterPro" id="IPR006171">
    <property type="entry name" value="TOPRIM_dom"/>
</dbReference>
<dbReference type="InterPro" id="IPR002694">
    <property type="entry name" value="Znf_CHC2"/>
</dbReference>
<proteinExistence type="inferred from homology"/>
<evidence type="ECO:0000256" key="12">
    <source>
        <dbReference type="HAMAP-Rule" id="MF_00974"/>
    </source>
</evidence>
<dbReference type="GO" id="GO:0003899">
    <property type="term" value="F:DNA-directed RNA polymerase activity"/>
    <property type="evidence" value="ECO:0007669"/>
    <property type="project" value="UniProtKB-UniRule"/>
</dbReference>